<feature type="transmembrane region" description="Helical" evidence="1">
    <location>
        <begin position="32"/>
        <end position="57"/>
    </location>
</feature>
<organism evidence="2">
    <name type="scientific">Physcomitrium patens</name>
    <name type="common">Spreading-leaved earth moss</name>
    <name type="synonym">Physcomitrella patens</name>
    <dbReference type="NCBI Taxonomy" id="3218"/>
    <lineage>
        <taxon>Eukaryota</taxon>
        <taxon>Viridiplantae</taxon>
        <taxon>Streptophyta</taxon>
        <taxon>Embryophyta</taxon>
        <taxon>Bryophyta</taxon>
        <taxon>Bryophytina</taxon>
        <taxon>Bryopsida</taxon>
        <taxon>Funariidae</taxon>
        <taxon>Funariales</taxon>
        <taxon>Funariaceae</taxon>
        <taxon>Physcomitrium</taxon>
    </lineage>
</organism>
<keyword evidence="1" id="KW-1133">Transmembrane helix</keyword>
<gene>
    <name evidence="2" type="ORF">PHYPA_022873</name>
</gene>
<evidence type="ECO:0000313" key="3">
    <source>
        <dbReference type="EnsemblPlants" id="PAC:32981990.CDS.1"/>
    </source>
</evidence>
<reference evidence="3" key="3">
    <citation type="submission" date="2020-12" db="UniProtKB">
        <authorList>
            <consortium name="EnsemblPlants"/>
        </authorList>
    </citation>
    <scope>IDENTIFICATION</scope>
</reference>
<dbReference type="EMBL" id="ABEU02000018">
    <property type="protein sequence ID" value="PNR34974.1"/>
    <property type="molecule type" value="Genomic_DNA"/>
</dbReference>
<keyword evidence="1" id="KW-0472">Membrane</keyword>
<dbReference type="InParanoid" id="A0A2K1J0C3"/>
<evidence type="ECO:0000313" key="4">
    <source>
        <dbReference type="Proteomes" id="UP000006727"/>
    </source>
</evidence>
<name>A0A2K1J0C3_PHYPA</name>
<reference evidence="2 4" key="2">
    <citation type="journal article" date="2018" name="Plant J.">
        <title>The Physcomitrella patens chromosome-scale assembly reveals moss genome structure and evolution.</title>
        <authorList>
            <person name="Lang D."/>
            <person name="Ullrich K.K."/>
            <person name="Murat F."/>
            <person name="Fuchs J."/>
            <person name="Jenkins J."/>
            <person name="Haas F.B."/>
            <person name="Piednoel M."/>
            <person name="Gundlach H."/>
            <person name="Van Bel M."/>
            <person name="Meyberg R."/>
            <person name="Vives C."/>
            <person name="Morata J."/>
            <person name="Symeonidi A."/>
            <person name="Hiss M."/>
            <person name="Muchero W."/>
            <person name="Kamisugi Y."/>
            <person name="Saleh O."/>
            <person name="Blanc G."/>
            <person name="Decker E.L."/>
            <person name="van Gessel N."/>
            <person name="Grimwood J."/>
            <person name="Hayes R.D."/>
            <person name="Graham S.W."/>
            <person name="Gunter L.E."/>
            <person name="McDaniel S.F."/>
            <person name="Hoernstein S.N.W."/>
            <person name="Larsson A."/>
            <person name="Li F.W."/>
            <person name="Perroud P.F."/>
            <person name="Phillips J."/>
            <person name="Ranjan P."/>
            <person name="Rokshar D.S."/>
            <person name="Rothfels C.J."/>
            <person name="Schneider L."/>
            <person name="Shu S."/>
            <person name="Stevenson D.W."/>
            <person name="Thummler F."/>
            <person name="Tillich M."/>
            <person name="Villarreal Aguilar J.C."/>
            <person name="Widiez T."/>
            <person name="Wong G.K."/>
            <person name="Wymore A."/>
            <person name="Zhang Y."/>
            <person name="Zimmer A.D."/>
            <person name="Quatrano R.S."/>
            <person name="Mayer K.F.X."/>
            <person name="Goodstein D."/>
            <person name="Casacuberta J.M."/>
            <person name="Vandepoele K."/>
            <person name="Reski R."/>
            <person name="Cuming A.C."/>
            <person name="Tuskan G.A."/>
            <person name="Maumus F."/>
            <person name="Salse J."/>
            <person name="Schmutz J."/>
            <person name="Rensing S.A."/>
        </authorList>
    </citation>
    <scope>NUCLEOTIDE SEQUENCE [LARGE SCALE GENOMIC DNA]</scope>
    <source>
        <strain evidence="3 4">cv. Gransden 2004</strain>
    </source>
</reference>
<keyword evidence="1" id="KW-0812">Transmembrane</keyword>
<dbReference type="Gramene" id="Pp3c18_8247V3.1">
    <property type="protein sequence ID" value="PAC:32981990.CDS.1"/>
    <property type="gene ID" value="Pp3c18_8247"/>
</dbReference>
<dbReference type="Proteomes" id="UP000006727">
    <property type="component" value="Chromosome 18"/>
</dbReference>
<accession>A0A2K1J0C3</accession>
<evidence type="ECO:0000313" key="2">
    <source>
        <dbReference type="EMBL" id="PNR34974.1"/>
    </source>
</evidence>
<protein>
    <submittedName>
        <fullName evidence="2 3">Uncharacterized protein</fullName>
    </submittedName>
</protein>
<reference evidence="2 4" key="1">
    <citation type="journal article" date="2008" name="Science">
        <title>The Physcomitrella genome reveals evolutionary insights into the conquest of land by plants.</title>
        <authorList>
            <person name="Rensing S."/>
            <person name="Lang D."/>
            <person name="Zimmer A."/>
            <person name="Terry A."/>
            <person name="Salamov A."/>
            <person name="Shapiro H."/>
            <person name="Nishiyama T."/>
            <person name="Perroud P.-F."/>
            <person name="Lindquist E."/>
            <person name="Kamisugi Y."/>
            <person name="Tanahashi T."/>
            <person name="Sakakibara K."/>
            <person name="Fujita T."/>
            <person name="Oishi K."/>
            <person name="Shin-I T."/>
            <person name="Kuroki Y."/>
            <person name="Toyoda A."/>
            <person name="Suzuki Y."/>
            <person name="Hashimoto A."/>
            <person name="Yamaguchi K."/>
            <person name="Sugano A."/>
            <person name="Kohara Y."/>
            <person name="Fujiyama A."/>
            <person name="Anterola A."/>
            <person name="Aoki S."/>
            <person name="Ashton N."/>
            <person name="Barbazuk W.B."/>
            <person name="Barker E."/>
            <person name="Bennetzen J."/>
            <person name="Bezanilla M."/>
            <person name="Blankenship R."/>
            <person name="Cho S.H."/>
            <person name="Dutcher S."/>
            <person name="Estelle M."/>
            <person name="Fawcett J.A."/>
            <person name="Gundlach H."/>
            <person name="Hanada K."/>
            <person name="Heyl A."/>
            <person name="Hicks K.A."/>
            <person name="Hugh J."/>
            <person name="Lohr M."/>
            <person name="Mayer K."/>
            <person name="Melkozernov A."/>
            <person name="Murata T."/>
            <person name="Nelson D."/>
            <person name="Pils B."/>
            <person name="Prigge M."/>
            <person name="Reiss B."/>
            <person name="Renner T."/>
            <person name="Rombauts S."/>
            <person name="Rushton P."/>
            <person name="Sanderfoot A."/>
            <person name="Schween G."/>
            <person name="Shiu S.-H."/>
            <person name="Stueber K."/>
            <person name="Theodoulou F.L."/>
            <person name="Tu H."/>
            <person name="Van de Peer Y."/>
            <person name="Verrier P.J."/>
            <person name="Waters E."/>
            <person name="Wood A."/>
            <person name="Yang L."/>
            <person name="Cove D."/>
            <person name="Cuming A."/>
            <person name="Hasebe M."/>
            <person name="Lucas S."/>
            <person name="Mishler D.B."/>
            <person name="Reski R."/>
            <person name="Grigoriev I."/>
            <person name="Quatrano R.S."/>
            <person name="Boore J.L."/>
        </authorList>
    </citation>
    <scope>NUCLEOTIDE SEQUENCE [LARGE SCALE GENOMIC DNA]</scope>
    <source>
        <strain evidence="3 4">cv. Gransden 2004</strain>
    </source>
</reference>
<dbReference type="EnsemblPlants" id="Pp3c18_8247V3.1">
    <property type="protein sequence ID" value="PAC:32981990.CDS.1"/>
    <property type="gene ID" value="Pp3c18_8247"/>
</dbReference>
<evidence type="ECO:0000256" key="1">
    <source>
        <dbReference type="SAM" id="Phobius"/>
    </source>
</evidence>
<keyword evidence="4" id="KW-1185">Reference proteome</keyword>
<proteinExistence type="predicted"/>
<dbReference type="AlphaFoldDB" id="A0A2K1J0C3"/>
<sequence length="71" mass="8285">MVEVRYIWLRFSSRILTYCERKRDTNLTCSRCCSFALCTFVFSFDYAVVFVCFGIVIASEGWRKVPLCCSS</sequence>